<feature type="transmembrane region" description="Helical" evidence="1">
    <location>
        <begin position="104"/>
        <end position="126"/>
    </location>
</feature>
<comment type="caution">
    <text evidence="4">The sequence shown here is derived from an EMBL/GenBank/DDBJ whole genome shotgun (WGS) entry which is preliminary data.</text>
</comment>
<proteinExistence type="predicted"/>
<keyword evidence="1" id="KW-0472">Membrane</keyword>
<sequence>MCYVKRSGRTGVSRSCMVSCLPDVKVASPAEEVHKLLVTSVILSQLQAIVKMEDLRDEPRNRNPFERGYTALSISATFLAAMQGQVLSLAVGPDGVNSPVVTGLFFYGLLANVFGAILSSQAARWFQMLIEDEAKYAEQVPDGAAPPGLTNVKPDFVNIWITISISSGPYLIGSGILAFILGLLLYIYETQGIALQVVMITFSVACTLFTIPFALKHDRCWVLSHLHLKRRLDYCKVAALDLHIFCLDRQYINVPMYTLQAALHLEP</sequence>
<dbReference type="AlphaFoldDB" id="A0A0W0G7Y3"/>
<gene>
    <name evidence="2" type="ORF">WG66_20092</name>
    <name evidence="4" type="ORF">WG66_2760</name>
    <name evidence="3" type="ORF">WG66_2773</name>
</gene>
<feature type="transmembrane region" description="Helical" evidence="1">
    <location>
        <begin position="69"/>
        <end position="92"/>
    </location>
</feature>
<dbReference type="Proteomes" id="UP000054988">
    <property type="component" value="Unassembled WGS sequence"/>
</dbReference>
<organism evidence="4 5">
    <name type="scientific">Moniliophthora roreri</name>
    <name type="common">Frosty pod rot fungus</name>
    <name type="synonym">Monilia roreri</name>
    <dbReference type="NCBI Taxonomy" id="221103"/>
    <lineage>
        <taxon>Eukaryota</taxon>
        <taxon>Fungi</taxon>
        <taxon>Dikarya</taxon>
        <taxon>Basidiomycota</taxon>
        <taxon>Agaricomycotina</taxon>
        <taxon>Agaricomycetes</taxon>
        <taxon>Agaricomycetidae</taxon>
        <taxon>Agaricales</taxon>
        <taxon>Marasmiineae</taxon>
        <taxon>Marasmiaceae</taxon>
        <taxon>Moniliophthora</taxon>
    </lineage>
</organism>
<evidence type="ECO:0000313" key="2">
    <source>
        <dbReference type="EMBL" id="KTB27390.1"/>
    </source>
</evidence>
<dbReference type="EMBL" id="LATX01000886">
    <property type="protein sequence ID" value="KTB44651.1"/>
    <property type="molecule type" value="Genomic_DNA"/>
</dbReference>
<feature type="transmembrane region" description="Helical" evidence="1">
    <location>
        <begin position="194"/>
        <end position="215"/>
    </location>
</feature>
<evidence type="ECO:0000313" key="5">
    <source>
        <dbReference type="Proteomes" id="UP000054988"/>
    </source>
</evidence>
<dbReference type="EMBL" id="LATX01000885">
    <property type="protein sequence ID" value="KTB44656.1"/>
    <property type="molecule type" value="Genomic_DNA"/>
</dbReference>
<name>A0A0W0G7Y3_MONRR</name>
<evidence type="ECO:0000313" key="3">
    <source>
        <dbReference type="EMBL" id="KTB44651.1"/>
    </source>
</evidence>
<feature type="transmembrane region" description="Helical" evidence="1">
    <location>
        <begin position="170"/>
        <end position="188"/>
    </location>
</feature>
<reference evidence="4 5" key="1">
    <citation type="submission" date="2015-12" db="EMBL/GenBank/DDBJ databases">
        <title>Draft genome sequence of Moniliophthora roreri, the causal agent of frosty pod rot of cacao.</title>
        <authorList>
            <person name="Aime M.C."/>
            <person name="Diaz-Valderrama J.R."/>
            <person name="Kijpornyongpan T."/>
            <person name="Phillips-Mora W."/>
        </authorList>
    </citation>
    <scope>NUCLEOTIDE SEQUENCE [LARGE SCALE GENOMIC DNA]</scope>
    <source>
        <strain evidence="4 5">MCA 2952</strain>
    </source>
</reference>
<dbReference type="EMBL" id="LATX01002556">
    <property type="protein sequence ID" value="KTB27390.1"/>
    <property type="molecule type" value="Genomic_DNA"/>
</dbReference>
<accession>A0A0W0G7Y3</accession>
<evidence type="ECO:0000313" key="4">
    <source>
        <dbReference type="EMBL" id="KTB44656.1"/>
    </source>
</evidence>
<evidence type="ECO:0000256" key="1">
    <source>
        <dbReference type="SAM" id="Phobius"/>
    </source>
</evidence>
<keyword evidence="1" id="KW-1133">Transmembrane helix</keyword>
<protein>
    <submittedName>
        <fullName evidence="4">Uncharacterized protein</fullName>
    </submittedName>
</protein>
<keyword evidence="1" id="KW-0812">Transmembrane</keyword>